<proteinExistence type="predicted"/>
<protein>
    <submittedName>
        <fullName evidence="1">Uncharacterized protein</fullName>
    </submittedName>
</protein>
<dbReference type="Pfam" id="PF19450">
    <property type="entry name" value="DUF5988"/>
    <property type="match status" value="1"/>
</dbReference>
<reference evidence="1 2" key="1">
    <citation type="submission" date="2020-03" db="EMBL/GenBank/DDBJ databases">
        <title>Draft genome of Streptomyces sp. ventii, isolated from the Axial Seamount in the Pacific Ocean, and resequencing of the two type strains Streptomyces lonarensis strain NCL 716 and Streptomyces bohaiensis strain 11A07.</title>
        <authorList>
            <person name="Loughran R.M."/>
            <person name="Pfannmuller K.M."/>
            <person name="Wasson B.J."/>
            <person name="Deadmond M.C."/>
            <person name="Paddock B.E."/>
            <person name="Koyack M.J."/>
            <person name="Gallegos D.A."/>
            <person name="Mitchell E.A."/>
            <person name="Ushijima B."/>
            <person name="Saw J.H."/>
            <person name="Mcphail K.L."/>
            <person name="Videau P."/>
        </authorList>
    </citation>
    <scope>NUCLEOTIDE SEQUENCE [LARGE SCALE GENOMIC DNA]</scope>
    <source>
        <strain evidence="1 2">NCL716</strain>
    </source>
</reference>
<dbReference type="Proteomes" id="UP000578686">
    <property type="component" value="Unassembled WGS sequence"/>
</dbReference>
<organism evidence="1 2">
    <name type="scientific">Streptomyces lonarensis</name>
    <dbReference type="NCBI Taxonomy" id="700599"/>
    <lineage>
        <taxon>Bacteria</taxon>
        <taxon>Bacillati</taxon>
        <taxon>Actinomycetota</taxon>
        <taxon>Actinomycetes</taxon>
        <taxon>Kitasatosporales</taxon>
        <taxon>Streptomycetaceae</taxon>
        <taxon>Streptomyces</taxon>
    </lineage>
</organism>
<name>A0A7X6CYX1_9ACTN</name>
<dbReference type="InterPro" id="IPR046030">
    <property type="entry name" value="DUF5988"/>
</dbReference>
<keyword evidence="2" id="KW-1185">Reference proteome</keyword>
<dbReference type="EMBL" id="JAAVJD010000026">
    <property type="protein sequence ID" value="NJQ05121.1"/>
    <property type="molecule type" value="Genomic_DNA"/>
</dbReference>
<dbReference type="AlphaFoldDB" id="A0A7X6CYX1"/>
<accession>A0A7X6CYX1</accession>
<sequence>MEFNDRPNVFLSGGPSSVLTEAEQLRYIADLDVPKIKVSRGNRYEHFEATAETTLIDDRELRVFVWTHNTYVAE</sequence>
<comment type="caution">
    <text evidence="1">The sequence shown here is derived from an EMBL/GenBank/DDBJ whole genome shotgun (WGS) entry which is preliminary data.</text>
</comment>
<gene>
    <name evidence="1" type="ORF">HCN56_05890</name>
</gene>
<evidence type="ECO:0000313" key="2">
    <source>
        <dbReference type="Proteomes" id="UP000578686"/>
    </source>
</evidence>
<evidence type="ECO:0000313" key="1">
    <source>
        <dbReference type="EMBL" id="NJQ05121.1"/>
    </source>
</evidence>
<dbReference type="RefSeq" id="WP_167968412.1">
    <property type="nucleotide sequence ID" value="NZ_BHZG01000018.1"/>
</dbReference>